<sequence>MQGGLDEQRYTAVSIPERWAGYGSMEPEYKRRENPLPRFMEMLHPNLHQFA</sequence>
<dbReference type="AlphaFoldDB" id="A0A0W0YN64"/>
<protein>
    <submittedName>
        <fullName evidence="1">Uncharacterized protein</fullName>
    </submittedName>
</protein>
<proteinExistence type="predicted"/>
<dbReference type="EMBL" id="LNYV01000013">
    <property type="protein sequence ID" value="KTD58328.1"/>
    <property type="molecule type" value="Genomic_DNA"/>
</dbReference>
<evidence type="ECO:0000313" key="1">
    <source>
        <dbReference type="EMBL" id="KTD58328.1"/>
    </source>
</evidence>
<dbReference type="RefSeq" id="WP_155833985.1">
    <property type="nucleotide sequence ID" value="NZ_CAAAJE010000002.1"/>
</dbReference>
<evidence type="ECO:0000313" key="2">
    <source>
        <dbReference type="Proteomes" id="UP000054621"/>
    </source>
</evidence>
<comment type="caution">
    <text evidence="1">The sequence shown here is derived from an EMBL/GenBank/DDBJ whole genome shotgun (WGS) entry which is preliminary data.</text>
</comment>
<organism evidence="1 2">
    <name type="scientific">Legionella sainthelensi</name>
    <dbReference type="NCBI Taxonomy" id="28087"/>
    <lineage>
        <taxon>Bacteria</taxon>
        <taxon>Pseudomonadati</taxon>
        <taxon>Pseudomonadota</taxon>
        <taxon>Gammaproteobacteria</taxon>
        <taxon>Legionellales</taxon>
        <taxon>Legionellaceae</taxon>
        <taxon>Legionella</taxon>
    </lineage>
</organism>
<dbReference type="PATRIC" id="fig|28087.4.peg.998"/>
<accession>A0A0W0YN64</accession>
<name>A0A0W0YN64_9GAMM</name>
<gene>
    <name evidence="1" type="ORF">Lsai_0935</name>
</gene>
<reference evidence="1 2" key="1">
    <citation type="submission" date="2015-11" db="EMBL/GenBank/DDBJ databases">
        <title>Genomic analysis of 38 Legionella species identifies large and diverse effector repertoires.</title>
        <authorList>
            <person name="Burstein D."/>
            <person name="Amaro F."/>
            <person name="Zusman T."/>
            <person name="Lifshitz Z."/>
            <person name="Cohen O."/>
            <person name="Gilbert J.A."/>
            <person name="Pupko T."/>
            <person name="Shuman H.A."/>
            <person name="Segal G."/>
        </authorList>
    </citation>
    <scope>NUCLEOTIDE SEQUENCE [LARGE SCALE GENOMIC DNA]</scope>
    <source>
        <strain evidence="1 2">Mt.St.Helens-4</strain>
    </source>
</reference>
<dbReference type="Proteomes" id="UP000054621">
    <property type="component" value="Unassembled WGS sequence"/>
</dbReference>